<name>A0ACC3N4H2_9PEZI</name>
<organism evidence="1 2">
    <name type="scientific">Vermiconidia calcicola</name>
    <dbReference type="NCBI Taxonomy" id="1690605"/>
    <lineage>
        <taxon>Eukaryota</taxon>
        <taxon>Fungi</taxon>
        <taxon>Dikarya</taxon>
        <taxon>Ascomycota</taxon>
        <taxon>Pezizomycotina</taxon>
        <taxon>Dothideomycetes</taxon>
        <taxon>Dothideomycetidae</taxon>
        <taxon>Mycosphaerellales</taxon>
        <taxon>Extremaceae</taxon>
        <taxon>Vermiconidia</taxon>
    </lineage>
</organism>
<protein>
    <submittedName>
        <fullName evidence="1">Uncharacterized protein</fullName>
    </submittedName>
</protein>
<reference evidence="1" key="1">
    <citation type="submission" date="2023-07" db="EMBL/GenBank/DDBJ databases">
        <title>Black Yeasts Isolated from many extreme environments.</title>
        <authorList>
            <person name="Coleine C."/>
            <person name="Stajich J.E."/>
            <person name="Selbmann L."/>
        </authorList>
    </citation>
    <scope>NUCLEOTIDE SEQUENCE</scope>
    <source>
        <strain evidence="1">CCFEE 5714</strain>
    </source>
</reference>
<comment type="caution">
    <text evidence="1">The sequence shown here is derived from an EMBL/GenBank/DDBJ whole genome shotgun (WGS) entry which is preliminary data.</text>
</comment>
<evidence type="ECO:0000313" key="1">
    <source>
        <dbReference type="EMBL" id="KAK3709821.1"/>
    </source>
</evidence>
<gene>
    <name evidence="1" type="ORF">LTR37_010649</name>
</gene>
<sequence>MPPTRRQWITPARAKALGRFLRIGAFTVLGITALTLILVLIHRGLLPVVAWLFPSLQKPFFDLAVYGAYPTREFVSFGLNAPTPSRVLWDDSCDGGFILVSPNGPSVPQSGPMILDTNGELVWMSHDYDSIMNFNVQLYKGEQYLTFWAGNKQGSTGKGDMLMLDSNYKVAYRIRAVGEGNKGDLHEFRLTDEGTALITVFNNTQADLRKMSGFRGADGWVTDGMFQEVDIETNELLFEWRAIDHFKPEDTNYFDPFGGYTESHPFDYYHLNSIEKDSKGNYLISSRHFHSISYLDGKTGDVLWVLGGGSKDFTDLSDGLCTEHQWQHNARWIDEEKGILSFMDNGVAGPLHVDAPYSKGTIVQLDLDDMTATHVQSYVSKDKVRSASQGNLQVLDNGNILVGWGATAAYSEFLNDGTLLCEVHYAAAWAFWWERWKSYRVYRIHGWVGAPEYPPSAQIKHGRLYVSWNGATEVRYWELQAAREGAEGDSAFESIDIVEKNTFESSFILPSEGDYVRYRVAAMDGEKKVLHHSDPIEPDGGSGSVVGVILGICAGIGSAVGVWYLVRTWARRRRVGKKLFTWEPTELFTRERYQYSKL</sequence>
<accession>A0ACC3N4H2</accession>
<dbReference type="Proteomes" id="UP001281147">
    <property type="component" value="Unassembled WGS sequence"/>
</dbReference>
<dbReference type="EMBL" id="JAUTXU010000089">
    <property type="protein sequence ID" value="KAK3709821.1"/>
    <property type="molecule type" value="Genomic_DNA"/>
</dbReference>
<evidence type="ECO:0000313" key="2">
    <source>
        <dbReference type="Proteomes" id="UP001281147"/>
    </source>
</evidence>
<proteinExistence type="predicted"/>
<keyword evidence="2" id="KW-1185">Reference proteome</keyword>